<reference evidence="1" key="1">
    <citation type="submission" date="2021-02" db="EMBL/GenBank/DDBJ databases">
        <authorList>
            <person name="Dougan E. K."/>
            <person name="Rhodes N."/>
            <person name="Thang M."/>
            <person name="Chan C."/>
        </authorList>
    </citation>
    <scope>NUCLEOTIDE SEQUENCE</scope>
</reference>
<keyword evidence="2" id="KW-1185">Reference proteome</keyword>
<evidence type="ECO:0008006" key="3">
    <source>
        <dbReference type="Google" id="ProtNLM"/>
    </source>
</evidence>
<sequence>MMIEASPELSDGFDHWASGGHVNAEASVGCTVAIACSLASVGFGTWYLLRPDRLQPLKESFAPGSFSRLPRLCAQAGSSIWACEGSLPQWRHKTLHLRSGSYHMTALDKAATTSIAGRWAAECEVLQLQSVSATSLGAKSSDEVLCLRVADGCPSEAVEGGVVTVELMPGFGLLDLYGQPGLYHVQDQSLLRSTEMAKRGRYSATDFFSGRKDRVVRALEALLEASDKEQSGRLQVLVNDGAATMAEAGELMQLGETPAGGPAESKLSLVTVLAQLLDSRGDAYALLPMILRAQCAGGPSLRPAASELREVLVRHSGSWQVSAEDICTSLQRGYWSLPADQTGLHLREREAERLLERARRELWAEGSASRKELELQIRKFLCLHLVGSAACAARLRFSFARPAATPSAEGLLSAHGFSPLLGMPGLWWRLELAPLELPEI</sequence>
<dbReference type="AlphaFoldDB" id="A0A812I5E8"/>
<name>A0A812I5E8_9DINO</name>
<evidence type="ECO:0000313" key="2">
    <source>
        <dbReference type="Proteomes" id="UP000604046"/>
    </source>
</evidence>
<evidence type="ECO:0000313" key="1">
    <source>
        <dbReference type="EMBL" id="CAE6971517.1"/>
    </source>
</evidence>
<dbReference type="Proteomes" id="UP000604046">
    <property type="component" value="Unassembled WGS sequence"/>
</dbReference>
<proteinExistence type="predicted"/>
<dbReference type="OrthoDB" id="447865at2759"/>
<organism evidence="1 2">
    <name type="scientific">Symbiodinium natans</name>
    <dbReference type="NCBI Taxonomy" id="878477"/>
    <lineage>
        <taxon>Eukaryota</taxon>
        <taxon>Sar</taxon>
        <taxon>Alveolata</taxon>
        <taxon>Dinophyceae</taxon>
        <taxon>Suessiales</taxon>
        <taxon>Symbiodiniaceae</taxon>
        <taxon>Symbiodinium</taxon>
    </lineage>
</organism>
<protein>
    <recommendedName>
        <fullName evidence="3">Inositol-pentakisphosphate 2-kinase</fullName>
    </recommendedName>
</protein>
<gene>
    <name evidence="1" type="ORF">SNAT2548_LOCUS2601</name>
</gene>
<accession>A0A812I5E8</accession>
<dbReference type="EMBL" id="CAJNDS010000157">
    <property type="protein sequence ID" value="CAE6971517.1"/>
    <property type="molecule type" value="Genomic_DNA"/>
</dbReference>
<comment type="caution">
    <text evidence="1">The sequence shown here is derived from an EMBL/GenBank/DDBJ whole genome shotgun (WGS) entry which is preliminary data.</text>
</comment>